<comment type="caution">
    <text evidence="1">The sequence shown here is derived from an EMBL/GenBank/DDBJ whole genome shotgun (WGS) entry which is preliminary data.</text>
</comment>
<evidence type="ECO:0000313" key="2">
    <source>
        <dbReference type="Proteomes" id="UP000700596"/>
    </source>
</evidence>
<accession>A0A9P9EEG4</accession>
<reference evidence="1" key="1">
    <citation type="journal article" date="2021" name="Nat. Commun.">
        <title>Genetic determinants of endophytism in the Arabidopsis root mycobiome.</title>
        <authorList>
            <person name="Mesny F."/>
            <person name="Miyauchi S."/>
            <person name="Thiergart T."/>
            <person name="Pickel B."/>
            <person name="Atanasova L."/>
            <person name="Karlsson M."/>
            <person name="Huettel B."/>
            <person name="Barry K.W."/>
            <person name="Haridas S."/>
            <person name="Chen C."/>
            <person name="Bauer D."/>
            <person name="Andreopoulos W."/>
            <person name="Pangilinan J."/>
            <person name="LaButti K."/>
            <person name="Riley R."/>
            <person name="Lipzen A."/>
            <person name="Clum A."/>
            <person name="Drula E."/>
            <person name="Henrissat B."/>
            <person name="Kohler A."/>
            <person name="Grigoriev I.V."/>
            <person name="Martin F.M."/>
            <person name="Hacquard S."/>
        </authorList>
    </citation>
    <scope>NUCLEOTIDE SEQUENCE</scope>
    <source>
        <strain evidence="1">MPI-CAGE-CH-0243</strain>
    </source>
</reference>
<sequence>MANSPVKMTFESPAIDTNIPSITVSDFDTNAVSQRVGSSPKDCVSDSSNTNYNESNTIINTNINNGIDVDTVKDVIIETSSDSIVTTSKQITPPKTPDYVEFQALVNSLSELAYYTFHPTKKHNRGYTMVSYSNHVNRLVKFFQVCKGVDFFADGTYCMCLVMKSLAQMTEMCIRMNSNGKADYDKIKWPVVTGHSEEEIKLMRKLAYQVADGIVFRNEVITVLPVSPVRVEVDKKKA</sequence>
<evidence type="ECO:0000313" key="1">
    <source>
        <dbReference type="EMBL" id="KAH7135041.1"/>
    </source>
</evidence>
<protein>
    <submittedName>
        <fullName evidence="1">Uncharacterized protein</fullName>
    </submittedName>
</protein>
<proteinExistence type="predicted"/>
<dbReference type="AlphaFoldDB" id="A0A9P9EEG4"/>
<dbReference type="EMBL" id="JAGMWT010000002">
    <property type="protein sequence ID" value="KAH7135041.1"/>
    <property type="molecule type" value="Genomic_DNA"/>
</dbReference>
<name>A0A9P9EEG4_9PLEO</name>
<dbReference type="Proteomes" id="UP000700596">
    <property type="component" value="Unassembled WGS sequence"/>
</dbReference>
<keyword evidence="2" id="KW-1185">Reference proteome</keyword>
<gene>
    <name evidence="1" type="ORF">B0J11DRAFT_517443</name>
</gene>
<organism evidence="1 2">
    <name type="scientific">Dendryphion nanum</name>
    <dbReference type="NCBI Taxonomy" id="256645"/>
    <lineage>
        <taxon>Eukaryota</taxon>
        <taxon>Fungi</taxon>
        <taxon>Dikarya</taxon>
        <taxon>Ascomycota</taxon>
        <taxon>Pezizomycotina</taxon>
        <taxon>Dothideomycetes</taxon>
        <taxon>Pleosporomycetidae</taxon>
        <taxon>Pleosporales</taxon>
        <taxon>Torulaceae</taxon>
        <taxon>Dendryphion</taxon>
    </lineage>
</organism>